<dbReference type="InterPro" id="IPR006140">
    <property type="entry name" value="D-isomer_DH_NAD-bd"/>
</dbReference>
<dbReference type="EMBL" id="AZHW01000176">
    <property type="protein sequence ID" value="ETX02108.1"/>
    <property type="molecule type" value="Genomic_DNA"/>
</dbReference>
<evidence type="ECO:0000256" key="2">
    <source>
        <dbReference type="ARBA" id="ARBA00023002"/>
    </source>
</evidence>
<evidence type="ECO:0000256" key="4">
    <source>
        <dbReference type="RuleBase" id="RU003719"/>
    </source>
</evidence>
<dbReference type="PANTHER" id="PTHR10996">
    <property type="entry name" value="2-HYDROXYACID DEHYDROGENASE-RELATED"/>
    <property type="match status" value="1"/>
</dbReference>
<dbReference type="GO" id="GO:0030267">
    <property type="term" value="F:glyoxylate reductase (NADPH) activity"/>
    <property type="evidence" value="ECO:0007669"/>
    <property type="project" value="TreeGrafter"/>
</dbReference>
<evidence type="ECO:0000259" key="6">
    <source>
        <dbReference type="Pfam" id="PF02826"/>
    </source>
</evidence>
<dbReference type="AlphaFoldDB" id="W4LW25"/>
<gene>
    <name evidence="7" type="ORF">ETSY1_04845</name>
</gene>
<dbReference type="PROSITE" id="PS00065">
    <property type="entry name" value="D_2_HYDROXYACID_DH_1"/>
    <property type="match status" value="1"/>
</dbReference>
<comment type="caution">
    <text evidence="7">The sequence shown here is derived from an EMBL/GenBank/DDBJ whole genome shotgun (WGS) entry which is preliminary data.</text>
</comment>
<evidence type="ECO:0000256" key="1">
    <source>
        <dbReference type="ARBA" id="ARBA00005854"/>
    </source>
</evidence>
<dbReference type="PATRIC" id="fig|1429438.4.peg.1118"/>
<dbReference type="InterPro" id="IPR029752">
    <property type="entry name" value="D-isomer_DH_CS1"/>
</dbReference>
<evidence type="ECO:0000256" key="3">
    <source>
        <dbReference type="ARBA" id="ARBA00023027"/>
    </source>
</evidence>
<dbReference type="Pfam" id="PF00389">
    <property type="entry name" value="2-Hacid_dh"/>
    <property type="match status" value="1"/>
</dbReference>
<dbReference type="GO" id="GO:0005829">
    <property type="term" value="C:cytosol"/>
    <property type="evidence" value="ECO:0007669"/>
    <property type="project" value="TreeGrafter"/>
</dbReference>
<dbReference type="FunFam" id="3.40.50.720:FF:000203">
    <property type="entry name" value="D-3-phosphoglycerate dehydrogenase (SerA)"/>
    <property type="match status" value="1"/>
</dbReference>
<dbReference type="Proteomes" id="UP000019141">
    <property type="component" value="Unassembled WGS sequence"/>
</dbReference>
<dbReference type="InterPro" id="IPR006139">
    <property type="entry name" value="D-isomer_2_OHA_DH_cat_dom"/>
</dbReference>
<dbReference type="PANTHER" id="PTHR10996:SF178">
    <property type="entry name" value="2-HYDROXYACID DEHYDROGENASE YGL185C-RELATED"/>
    <property type="match status" value="1"/>
</dbReference>
<dbReference type="SUPFAM" id="SSF52283">
    <property type="entry name" value="Formate/glycerate dehydrogenase catalytic domain-like"/>
    <property type="match status" value="1"/>
</dbReference>
<keyword evidence="8" id="KW-1185">Reference proteome</keyword>
<feature type="domain" description="D-isomer specific 2-hydroxyacid dehydrogenase catalytic" evidence="5">
    <location>
        <begin position="31"/>
        <end position="293"/>
    </location>
</feature>
<protein>
    <recommendedName>
        <fullName evidence="9">Lactate dehydrogenase</fullName>
    </recommendedName>
</protein>
<dbReference type="SUPFAM" id="SSF51735">
    <property type="entry name" value="NAD(P)-binding Rossmann-fold domains"/>
    <property type="match status" value="1"/>
</dbReference>
<dbReference type="Gene3D" id="3.40.50.720">
    <property type="entry name" value="NAD(P)-binding Rossmann-like Domain"/>
    <property type="match status" value="2"/>
</dbReference>
<proteinExistence type="inferred from homology"/>
<dbReference type="InterPro" id="IPR036291">
    <property type="entry name" value="NAD(P)-bd_dom_sf"/>
</dbReference>
<dbReference type="PROSITE" id="PS00671">
    <property type="entry name" value="D_2_HYDROXYACID_DH_3"/>
    <property type="match status" value="1"/>
</dbReference>
<dbReference type="GO" id="GO:0051287">
    <property type="term" value="F:NAD binding"/>
    <property type="evidence" value="ECO:0007669"/>
    <property type="project" value="InterPro"/>
</dbReference>
<evidence type="ECO:0000313" key="7">
    <source>
        <dbReference type="EMBL" id="ETX02108.1"/>
    </source>
</evidence>
<dbReference type="HOGENOM" id="CLU_019796_1_3_7"/>
<dbReference type="GO" id="GO:0016618">
    <property type="term" value="F:hydroxypyruvate reductase [NAD(P)H] activity"/>
    <property type="evidence" value="ECO:0007669"/>
    <property type="project" value="TreeGrafter"/>
</dbReference>
<evidence type="ECO:0008006" key="9">
    <source>
        <dbReference type="Google" id="ProtNLM"/>
    </source>
</evidence>
<reference evidence="7 8" key="1">
    <citation type="journal article" date="2014" name="Nature">
        <title>An environmental bacterial taxon with a large and distinct metabolic repertoire.</title>
        <authorList>
            <person name="Wilson M.C."/>
            <person name="Mori T."/>
            <person name="Ruckert C."/>
            <person name="Uria A.R."/>
            <person name="Helf M.J."/>
            <person name="Takada K."/>
            <person name="Gernert C."/>
            <person name="Steffens U.A."/>
            <person name="Heycke N."/>
            <person name="Schmitt S."/>
            <person name="Rinke C."/>
            <person name="Helfrich E.J."/>
            <person name="Brachmann A.O."/>
            <person name="Gurgui C."/>
            <person name="Wakimoto T."/>
            <person name="Kracht M."/>
            <person name="Crusemann M."/>
            <person name="Hentschel U."/>
            <person name="Abe I."/>
            <person name="Matsunaga S."/>
            <person name="Kalinowski J."/>
            <person name="Takeyama H."/>
            <person name="Piel J."/>
        </authorList>
    </citation>
    <scope>NUCLEOTIDE SEQUENCE [LARGE SCALE GENOMIC DNA]</scope>
    <source>
        <strain evidence="8">TSY1</strain>
    </source>
</reference>
<dbReference type="Pfam" id="PF02826">
    <property type="entry name" value="2-Hacid_dh_C"/>
    <property type="match status" value="1"/>
</dbReference>
<dbReference type="CDD" id="cd12175">
    <property type="entry name" value="2-Hacid_dh_11"/>
    <property type="match status" value="1"/>
</dbReference>
<comment type="similarity">
    <text evidence="1 4">Belongs to the D-isomer specific 2-hydroxyacid dehydrogenase family.</text>
</comment>
<keyword evidence="3" id="KW-0520">NAD</keyword>
<organism evidence="7 8">
    <name type="scientific">Entotheonella factor</name>
    <dbReference type="NCBI Taxonomy" id="1429438"/>
    <lineage>
        <taxon>Bacteria</taxon>
        <taxon>Pseudomonadati</taxon>
        <taxon>Nitrospinota/Tectimicrobiota group</taxon>
        <taxon>Candidatus Tectimicrobiota</taxon>
        <taxon>Candidatus Entotheonellia</taxon>
        <taxon>Candidatus Entotheonellales</taxon>
        <taxon>Candidatus Entotheonellaceae</taxon>
        <taxon>Candidatus Entotheonella</taxon>
    </lineage>
</organism>
<dbReference type="PROSITE" id="PS00670">
    <property type="entry name" value="D_2_HYDROXYACID_DH_2"/>
    <property type="match status" value="1"/>
</dbReference>
<sequence>MPDEKIVFSQGIEMPPDIQALAQSLKPEGLTLHHLPPGASVDEIGAAIEDAEYLLGFLRFIPDEALANATRLKMMQVLSAGYDAVNIAGARAARIPICTNGGANSVAVAEHAIMLMLAVYRKLVTYHANVAGGRWNQGIPRSVDIFEMEGKTVGIVGLGHIGQQVAKRLKAFDCNLIYYDAFRRTPEEETRLDTKYVSLETLLETSDIVSLHVPLNDETRGMIDAKALKRMKPKAILINTCRGPVVDEPDLIEALRDGTILAAGLDTQAKEPADPANPLLDLPNVTLTPHSAGPTVDSFYKRFSNGYANIARVAAGGDPMWIIPEMHDLFPPNG</sequence>
<feature type="domain" description="D-isomer specific 2-hydroxyacid dehydrogenase NAD-binding" evidence="6">
    <location>
        <begin position="113"/>
        <end position="292"/>
    </location>
</feature>
<accession>W4LW25</accession>
<name>W4LW25_ENTF1</name>
<dbReference type="InterPro" id="IPR029753">
    <property type="entry name" value="D-isomer_DH_CS"/>
</dbReference>
<keyword evidence="2 4" id="KW-0560">Oxidoreductase</keyword>
<evidence type="ECO:0000313" key="8">
    <source>
        <dbReference type="Proteomes" id="UP000019141"/>
    </source>
</evidence>
<dbReference type="InterPro" id="IPR050223">
    <property type="entry name" value="D-isomer_2-hydroxyacid_DH"/>
</dbReference>
<evidence type="ECO:0000259" key="5">
    <source>
        <dbReference type="Pfam" id="PF00389"/>
    </source>
</evidence>